<comment type="caution">
    <text evidence="1">The sequence shown here is derived from an EMBL/GenBank/DDBJ whole genome shotgun (WGS) entry which is preliminary data.</text>
</comment>
<dbReference type="EMBL" id="BKCJ010000822">
    <property type="protein sequence ID" value="GEU36544.1"/>
    <property type="molecule type" value="Genomic_DNA"/>
</dbReference>
<gene>
    <name evidence="1" type="ORF">Tci_008522</name>
</gene>
<sequence>MLRWNMILKNVTRLFQEKLDWENLEGSDYPFDLTKYLPLVKIGNRQKVPVDYFFNNDLKSESKIFSLELKVTRRGSTSPSQKLPNPASIKETRTLHIKTPQGFIYVDDSGRNRLMRSDKLYKFGDGILTRLQTSLSGITKNIQMEYLPKRRWSTLEKKRANIMIKEIDKQLKEIRMMRSLEKFVGGRDYGTDLRLLQRTI</sequence>
<name>A0A6L2JLN1_TANCI</name>
<reference evidence="1" key="1">
    <citation type="journal article" date="2019" name="Sci. Rep.">
        <title>Draft genome of Tanacetum cinerariifolium, the natural source of mosquito coil.</title>
        <authorList>
            <person name="Yamashiro T."/>
            <person name="Shiraishi A."/>
            <person name="Satake H."/>
            <person name="Nakayama K."/>
        </authorList>
    </citation>
    <scope>NUCLEOTIDE SEQUENCE</scope>
</reference>
<dbReference type="AlphaFoldDB" id="A0A6L2JLN1"/>
<organism evidence="1">
    <name type="scientific">Tanacetum cinerariifolium</name>
    <name type="common">Dalmatian daisy</name>
    <name type="synonym">Chrysanthemum cinerariifolium</name>
    <dbReference type="NCBI Taxonomy" id="118510"/>
    <lineage>
        <taxon>Eukaryota</taxon>
        <taxon>Viridiplantae</taxon>
        <taxon>Streptophyta</taxon>
        <taxon>Embryophyta</taxon>
        <taxon>Tracheophyta</taxon>
        <taxon>Spermatophyta</taxon>
        <taxon>Magnoliopsida</taxon>
        <taxon>eudicotyledons</taxon>
        <taxon>Gunneridae</taxon>
        <taxon>Pentapetalae</taxon>
        <taxon>asterids</taxon>
        <taxon>campanulids</taxon>
        <taxon>Asterales</taxon>
        <taxon>Asteraceae</taxon>
        <taxon>Asteroideae</taxon>
        <taxon>Anthemideae</taxon>
        <taxon>Anthemidinae</taxon>
        <taxon>Tanacetum</taxon>
    </lineage>
</organism>
<proteinExistence type="predicted"/>
<protein>
    <submittedName>
        <fullName evidence="1">Uncharacterized protein</fullName>
    </submittedName>
</protein>
<accession>A0A6L2JLN1</accession>
<evidence type="ECO:0000313" key="1">
    <source>
        <dbReference type="EMBL" id="GEU36544.1"/>
    </source>
</evidence>